<dbReference type="InterPro" id="IPR028350">
    <property type="entry name" value="DNAC/IstB-like"/>
</dbReference>
<evidence type="ECO:0000256" key="1">
    <source>
        <dbReference type="ARBA" id="ARBA00008059"/>
    </source>
</evidence>
<dbReference type="Proteomes" id="UP000035704">
    <property type="component" value="Chromosome"/>
</dbReference>
<keyword evidence="5" id="KW-1185">Reference proteome</keyword>
<keyword evidence="3 4" id="KW-0067">ATP-binding</keyword>
<organism evidence="4 5">
    <name type="scientific">Clostridium aceticum</name>
    <dbReference type="NCBI Taxonomy" id="84022"/>
    <lineage>
        <taxon>Bacteria</taxon>
        <taxon>Bacillati</taxon>
        <taxon>Bacillota</taxon>
        <taxon>Clostridia</taxon>
        <taxon>Eubacteriales</taxon>
        <taxon>Clostridiaceae</taxon>
        <taxon>Clostridium</taxon>
    </lineage>
</organism>
<evidence type="ECO:0000313" key="5">
    <source>
        <dbReference type="Proteomes" id="UP000035704"/>
    </source>
</evidence>
<dbReference type="CDD" id="cd00009">
    <property type="entry name" value="AAA"/>
    <property type="match status" value="1"/>
</dbReference>
<dbReference type="PIRSF" id="PIRSF003073">
    <property type="entry name" value="DNAC_TnpB_IstB"/>
    <property type="match status" value="1"/>
</dbReference>
<comment type="similarity">
    <text evidence="1">Belongs to the IS21/IS1162 putative ATP-binding protein family.</text>
</comment>
<proteinExistence type="inferred from homology"/>
<dbReference type="SMART" id="SM00382">
    <property type="entry name" value="AAA"/>
    <property type="match status" value="1"/>
</dbReference>
<dbReference type="GO" id="GO:0006260">
    <property type="term" value="P:DNA replication"/>
    <property type="evidence" value="ECO:0007669"/>
    <property type="project" value="TreeGrafter"/>
</dbReference>
<dbReference type="EMBL" id="CP009687">
    <property type="protein sequence ID" value="AKL95755.1"/>
    <property type="molecule type" value="Genomic_DNA"/>
</dbReference>
<gene>
    <name evidence="4" type="ORF">CACET_c23090</name>
</gene>
<dbReference type="SUPFAM" id="SSF52540">
    <property type="entry name" value="P-loop containing nucleoside triphosphate hydrolases"/>
    <property type="match status" value="1"/>
</dbReference>
<dbReference type="KEGG" id="cace:CACET_c23090"/>
<dbReference type="OrthoDB" id="9776217at2"/>
<dbReference type="STRING" id="84022.CACET_c23090"/>
<reference evidence="4 5" key="1">
    <citation type="submission" date="2014-10" db="EMBL/GenBank/DDBJ databases">
        <title>Genome sequence of Clostridium aceticum DSM 1496.</title>
        <authorList>
            <person name="Poehlein A."/>
            <person name="Schiel-Bengelsdorf B."/>
            <person name="Gottschalk G."/>
            <person name="Duerre P."/>
            <person name="Daniel R."/>
        </authorList>
    </citation>
    <scope>NUCLEOTIDE SEQUENCE [LARGE SCALE GENOMIC DNA]</scope>
    <source>
        <strain evidence="4 5">DSM 1496</strain>
    </source>
</reference>
<accession>A0A0D8IBV4</accession>
<dbReference type="InterPro" id="IPR002611">
    <property type="entry name" value="IstB_ATP-bd"/>
</dbReference>
<dbReference type="PATRIC" id="fig|84022.5.peg.392"/>
<evidence type="ECO:0000256" key="2">
    <source>
        <dbReference type="ARBA" id="ARBA00022741"/>
    </source>
</evidence>
<evidence type="ECO:0000256" key="3">
    <source>
        <dbReference type="ARBA" id="ARBA00022840"/>
    </source>
</evidence>
<dbReference type="InterPro" id="IPR027417">
    <property type="entry name" value="P-loop_NTPase"/>
</dbReference>
<dbReference type="InterPro" id="IPR047661">
    <property type="entry name" value="IstB"/>
</dbReference>
<dbReference type="Pfam" id="PF01695">
    <property type="entry name" value="IstB_IS21"/>
    <property type="match status" value="1"/>
</dbReference>
<sequence>MSSDALIKQYCKELRFGKNLYDNYKKIQAADYADFLAQLLKLELENRELTRKNRNLRAAGFDVIKTFEGYSFSQVQIPPALDIEQLKTASFIDKKENLILYGPVGTGKSHLATAIGVAACSSGKRVKFFRTASLVNQLSEAKAKGELKRFLRVIEKTDLLICDEWGYIPFEKEGSQLLFQVISECYERRSVIITTNLEFSKWNGIFYDEKLTSAIIDRLVHHSHLLVYTGPSHRLTHSTMKSQ</sequence>
<dbReference type="InterPro" id="IPR003593">
    <property type="entry name" value="AAA+_ATPase"/>
</dbReference>
<keyword evidence="2" id="KW-0547">Nucleotide-binding</keyword>
<protein>
    <submittedName>
        <fullName evidence="4">Insertion sequence IS5376 ATP-binding protein</fullName>
    </submittedName>
</protein>
<dbReference type="RefSeq" id="WP_044824960.1">
    <property type="nucleotide sequence ID" value="NZ_CP009687.1"/>
</dbReference>
<dbReference type="PANTHER" id="PTHR30050:SF4">
    <property type="entry name" value="ATP-BINDING PROTEIN RV3427C IN INSERTION SEQUENCE-RELATED"/>
    <property type="match status" value="1"/>
</dbReference>
<dbReference type="PANTHER" id="PTHR30050">
    <property type="entry name" value="CHROMOSOMAL REPLICATION INITIATOR PROTEIN DNAA"/>
    <property type="match status" value="1"/>
</dbReference>
<dbReference type="Gene3D" id="3.40.50.300">
    <property type="entry name" value="P-loop containing nucleotide triphosphate hydrolases"/>
    <property type="match status" value="1"/>
</dbReference>
<name>A0A0D8IBV4_9CLOT</name>
<evidence type="ECO:0000313" key="4">
    <source>
        <dbReference type="EMBL" id="AKL95755.1"/>
    </source>
</evidence>
<dbReference type="GO" id="GO:0005524">
    <property type="term" value="F:ATP binding"/>
    <property type="evidence" value="ECO:0007669"/>
    <property type="project" value="UniProtKB-KW"/>
</dbReference>
<dbReference type="AlphaFoldDB" id="A0A0D8IBV4"/>
<dbReference type="NCBIfam" id="NF038214">
    <property type="entry name" value="IS21_help_AAA"/>
    <property type="match status" value="1"/>
</dbReference>